<dbReference type="InterPro" id="IPR000035">
    <property type="entry name" value="Alkylbase_DNA_glycsylse_CS"/>
</dbReference>
<proteinExistence type="inferred from homology"/>
<reference evidence="7 8" key="1">
    <citation type="submission" date="2020-09" db="EMBL/GenBank/DDBJ databases">
        <title>Genome sequences of type strains of Chitinophaga qingshengii and Chitinophaga varians.</title>
        <authorList>
            <person name="Kittiwongwattana C."/>
        </authorList>
    </citation>
    <scope>NUCLEOTIDE SEQUENCE [LARGE SCALE GENOMIC DNA]</scope>
    <source>
        <strain evidence="7 8">JCM 30026</strain>
    </source>
</reference>
<sequence length="208" mass="24208">MPKPSRTPVSEHAYIQHLSKDKKLQKIIKGPLAERVKQKNISLRLMVAIMNQQLSTKVADVIYARFLALYDNKEPTPRQVAATAPELLRGIGLSNAKVSYIQNVANFVIAEKLTNARLHKMDDEAVIVYLTRIKGVGRWTVEMLLMFHLHRDDIFSIDDWGIQQAMAKLYKLDISDKKTFREKIRSISDKWSPYRTHACRYLWQWKDQ</sequence>
<keyword evidence="5" id="KW-0234">DNA repair</keyword>
<evidence type="ECO:0000256" key="3">
    <source>
        <dbReference type="ARBA" id="ARBA00012000"/>
    </source>
</evidence>
<evidence type="ECO:0000259" key="6">
    <source>
        <dbReference type="SMART" id="SM00478"/>
    </source>
</evidence>
<dbReference type="Gene3D" id="1.10.340.30">
    <property type="entry name" value="Hypothetical protein, domain 2"/>
    <property type="match status" value="1"/>
</dbReference>
<evidence type="ECO:0000256" key="1">
    <source>
        <dbReference type="ARBA" id="ARBA00000086"/>
    </source>
</evidence>
<evidence type="ECO:0000313" key="7">
    <source>
        <dbReference type="EMBL" id="MBC9933570.1"/>
    </source>
</evidence>
<accession>A0ABR7TU69</accession>
<dbReference type="Pfam" id="PF00730">
    <property type="entry name" value="HhH-GPD"/>
    <property type="match status" value="1"/>
</dbReference>
<keyword evidence="8" id="KW-1185">Reference proteome</keyword>
<feature type="domain" description="HhH-GPD" evidence="6">
    <location>
        <begin position="50"/>
        <end position="207"/>
    </location>
</feature>
<gene>
    <name evidence="7" type="ORF">ICL07_24490</name>
</gene>
<comment type="catalytic activity">
    <reaction evidence="1">
        <text>Hydrolysis of alkylated DNA, releasing 3-methyladenine, 3-methylguanine, 7-methylguanine and 7-methyladenine.</text>
        <dbReference type="EC" id="3.2.2.21"/>
    </reaction>
</comment>
<dbReference type="InterPro" id="IPR051912">
    <property type="entry name" value="Alkylbase_DNA_Glycosylase/TA"/>
</dbReference>
<evidence type="ECO:0000313" key="8">
    <source>
        <dbReference type="Proteomes" id="UP000659124"/>
    </source>
</evidence>
<dbReference type="SUPFAM" id="SSF48150">
    <property type="entry name" value="DNA-glycosylase"/>
    <property type="match status" value="1"/>
</dbReference>
<dbReference type="PANTHER" id="PTHR43003">
    <property type="entry name" value="DNA-3-METHYLADENINE GLYCOSYLASE"/>
    <property type="match status" value="1"/>
</dbReference>
<dbReference type="PROSITE" id="PS00516">
    <property type="entry name" value="ALKYLBASE_DNA_GLYCOS"/>
    <property type="match status" value="1"/>
</dbReference>
<evidence type="ECO:0000256" key="4">
    <source>
        <dbReference type="ARBA" id="ARBA00022763"/>
    </source>
</evidence>
<dbReference type="EC" id="3.2.2.21" evidence="3"/>
<dbReference type="InterPro" id="IPR011257">
    <property type="entry name" value="DNA_glycosylase"/>
</dbReference>
<evidence type="ECO:0000256" key="2">
    <source>
        <dbReference type="ARBA" id="ARBA00010817"/>
    </source>
</evidence>
<evidence type="ECO:0000256" key="5">
    <source>
        <dbReference type="ARBA" id="ARBA00023204"/>
    </source>
</evidence>
<protein>
    <recommendedName>
        <fullName evidence="3">DNA-3-methyladenine glycosylase II</fullName>
        <ecNumber evidence="3">3.2.2.21</ecNumber>
    </recommendedName>
</protein>
<dbReference type="SMART" id="SM00478">
    <property type="entry name" value="ENDO3c"/>
    <property type="match status" value="1"/>
</dbReference>
<comment type="caution">
    <text evidence="7">The sequence shown here is derived from an EMBL/GenBank/DDBJ whole genome shotgun (WGS) entry which is preliminary data.</text>
</comment>
<comment type="similarity">
    <text evidence="2">Belongs to the alkylbase DNA glycosidase AlkA family.</text>
</comment>
<dbReference type="EMBL" id="JACVFC010000004">
    <property type="protein sequence ID" value="MBC9933570.1"/>
    <property type="molecule type" value="Genomic_DNA"/>
</dbReference>
<dbReference type="CDD" id="cd00056">
    <property type="entry name" value="ENDO3c"/>
    <property type="match status" value="1"/>
</dbReference>
<dbReference type="Proteomes" id="UP000659124">
    <property type="component" value="Unassembled WGS sequence"/>
</dbReference>
<keyword evidence="4" id="KW-0227">DNA damage</keyword>
<dbReference type="PANTHER" id="PTHR43003:SF5">
    <property type="entry name" value="DNA-3-METHYLADENINE GLYCOSYLASE"/>
    <property type="match status" value="1"/>
</dbReference>
<organism evidence="7 8">
    <name type="scientific">Chitinophaga qingshengii</name>
    <dbReference type="NCBI Taxonomy" id="1569794"/>
    <lineage>
        <taxon>Bacteria</taxon>
        <taxon>Pseudomonadati</taxon>
        <taxon>Bacteroidota</taxon>
        <taxon>Chitinophagia</taxon>
        <taxon>Chitinophagales</taxon>
        <taxon>Chitinophagaceae</taxon>
        <taxon>Chitinophaga</taxon>
    </lineage>
</organism>
<dbReference type="InterPro" id="IPR003265">
    <property type="entry name" value="HhH-GPD_domain"/>
</dbReference>
<dbReference type="RefSeq" id="WP_188090708.1">
    <property type="nucleotide sequence ID" value="NZ_JACVFC010000004.1"/>
</dbReference>
<dbReference type="Gene3D" id="1.10.1670.40">
    <property type="match status" value="1"/>
</dbReference>
<name>A0ABR7TU69_9BACT</name>